<proteinExistence type="predicted"/>
<organism evidence="2 3">
    <name type="scientific">Romanomermis culicivorax</name>
    <name type="common">Nematode worm</name>
    <dbReference type="NCBI Taxonomy" id="13658"/>
    <lineage>
        <taxon>Eukaryota</taxon>
        <taxon>Metazoa</taxon>
        <taxon>Ecdysozoa</taxon>
        <taxon>Nematoda</taxon>
        <taxon>Enoplea</taxon>
        <taxon>Dorylaimia</taxon>
        <taxon>Mermithida</taxon>
        <taxon>Mermithoidea</taxon>
        <taxon>Mermithidae</taxon>
        <taxon>Romanomermis</taxon>
    </lineage>
</organism>
<evidence type="ECO:0000313" key="3">
    <source>
        <dbReference type="WBParaSite" id="nRc.2.0.1.t27806-RA"/>
    </source>
</evidence>
<dbReference type="Proteomes" id="UP000887565">
    <property type="component" value="Unplaced"/>
</dbReference>
<evidence type="ECO:0000313" key="2">
    <source>
        <dbReference type="Proteomes" id="UP000887565"/>
    </source>
</evidence>
<accession>A0A915JPE7</accession>
<name>A0A915JPE7_ROMCU</name>
<sequence>MGTHLRNDFPQHASTSATTAHHQNVFQQSPLTSASGAHLQITPHQGASTSAVGARHQKVFPRGAMISTMDCHQNNFLHYGMTSARCADHQNASPRGAVTSARDGNDQYVSPQGAVTSARGGDDQYAFPRGAVTSAMFADHHIAFPQEAATSATITHQPTTISDVPQPAVPEAMTLQSSTSPPMNKCFDCPHSHDHPMNRRRAELPAAFGRSHLSDGSPSEGTNLPFQHQIALYADKESHKSRAISTKENDHLEQQNCYKSHSRDRYQTGNRQSAIYDLNWFPPTPSSDLWCNTHNSRTHNTKDCHWLKQVNTLKMYHQNPDPPMMPYTSQYLNPNQHHYSND</sequence>
<dbReference type="WBParaSite" id="nRc.2.0.1.t27806-RA">
    <property type="protein sequence ID" value="nRc.2.0.1.t27806-RA"/>
    <property type="gene ID" value="nRc.2.0.1.g27806"/>
</dbReference>
<reference evidence="3" key="1">
    <citation type="submission" date="2022-11" db="UniProtKB">
        <authorList>
            <consortium name="WormBaseParasite"/>
        </authorList>
    </citation>
    <scope>IDENTIFICATION</scope>
</reference>
<keyword evidence="2" id="KW-1185">Reference proteome</keyword>
<dbReference type="AlphaFoldDB" id="A0A915JPE7"/>
<evidence type="ECO:0000256" key="1">
    <source>
        <dbReference type="SAM" id="MobiDB-lite"/>
    </source>
</evidence>
<feature type="region of interest" description="Disordered" evidence="1">
    <location>
        <begin position="1"/>
        <end position="20"/>
    </location>
</feature>
<protein>
    <submittedName>
        <fullName evidence="3">Uncharacterized protein</fullName>
    </submittedName>
</protein>